<dbReference type="PANTHER" id="PTHR30480:SF13">
    <property type="entry name" value="BETA-HEXOSAMINIDASE"/>
    <property type="match status" value="1"/>
</dbReference>
<dbReference type="InterPro" id="IPR019800">
    <property type="entry name" value="Glyco_hydro_3_AS"/>
</dbReference>
<dbReference type="InterPro" id="IPR036881">
    <property type="entry name" value="Glyco_hydro_3_C_sf"/>
</dbReference>
<reference evidence="9" key="1">
    <citation type="submission" date="2016-10" db="EMBL/GenBank/DDBJ databases">
        <authorList>
            <person name="Varghese N."/>
            <person name="Submissions S."/>
        </authorList>
    </citation>
    <scope>NUCLEOTIDE SEQUENCE [LARGE SCALE GENOMIC DNA]</scope>
    <source>
        <strain evidence="9">DSM 18733</strain>
    </source>
</reference>
<proteinExistence type="inferred from homology"/>
<evidence type="ECO:0000256" key="2">
    <source>
        <dbReference type="ARBA" id="ARBA00005336"/>
    </source>
</evidence>
<keyword evidence="5" id="KW-0326">Glycosidase</keyword>
<dbReference type="SUPFAM" id="SSF51445">
    <property type="entry name" value="(Trans)glycosidases"/>
    <property type="match status" value="1"/>
</dbReference>
<dbReference type="GO" id="GO:0005975">
    <property type="term" value="P:carbohydrate metabolic process"/>
    <property type="evidence" value="ECO:0007669"/>
    <property type="project" value="InterPro"/>
</dbReference>
<dbReference type="GO" id="GO:0009254">
    <property type="term" value="P:peptidoglycan turnover"/>
    <property type="evidence" value="ECO:0007669"/>
    <property type="project" value="TreeGrafter"/>
</dbReference>
<feature type="signal peptide" evidence="6">
    <location>
        <begin position="1"/>
        <end position="21"/>
    </location>
</feature>
<keyword evidence="9" id="KW-1185">Reference proteome</keyword>
<dbReference type="InterPro" id="IPR036962">
    <property type="entry name" value="Glyco_hydro_3_N_sf"/>
</dbReference>
<comment type="catalytic activity">
    <reaction evidence="1">
        <text>Hydrolysis of terminal non-reducing N-acetyl-D-hexosamine residues in N-acetyl-beta-D-hexosaminides.</text>
        <dbReference type="EC" id="3.2.1.52"/>
    </reaction>
</comment>
<keyword evidence="6" id="KW-0732">Signal</keyword>
<organism evidence="8 9">
    <name type="scientific">Olivibacter domesticus</name>
    <name type="common">Pseudosphingobacterium domesticum</name>
    <dbReference type="NCBI Taxonomy" id="407022"/>
    <lineage>
        <taxon>Bacteria</taxon>
        <taxon>Pseudomonadati</taxon>
        <taxon>Bacteroidota</taxon>
        <taxon>Sphingobacteriia</taxon>
        <taxon>Sphingobacteriales</taxon>
        <taxon>Sphingobacteriaceae</taxon>
        <taxon>Olivibacter</taxon>
    </lineage>
</organism>
<name>A0A1H7TL14_OLID1</name>
<keyword evidence="4" id="KW-0378">Hydrolase</keyword>
<dbReference type="PANTHER" id="PTHR30480">
    <property type="entry name" value="BETA-HEXOSAMINIDASE-RELATED"/>
    <property type="match status" value="1"/>
</dbReference>
<dbReference type="InterPro" id="IPR050226">
    <property type="entry name" value="NagZ_Beta-hexosaminidase"/>
</dbReference>
<sequence length="572" mass="63801">MLRKSFFTGLITLLTFQVVTAQTKTSFVNFINQEHQWVDSVFKTLNKKQRIAQLFMVRAHTNLGQKYIDSVAKVIKKEKLGGVVLFQGGPIRHAYMINKYQALSKVPLFMALDGEWGLGMRLVDSTISFPYQMALGAVQNEQLIYQMGQEIAKNFKRIGLNINFAPVVDVNNNPNNPVINFRSFGENKENVTRKAASYMRGMMDEGIITSLKHFPGHGDTDVDSHYDLPKLNFTAARLDSLELYPFKELTRQGASGVMVAHMNIPALDTNANLPSSLSHTIITGILKERLNFKGLVFTDAMDMKGVVKYFQDGEADVRAIIAGNDVLELSENSKRAIKKVRKAVRKKRISKQDLDARVKKILAAKYWLHLDELKPVMIENLYQDLNNQPAKMLNQQLADAAITLLKGNGAVDSLNANLKTAVISIGADSITNFQYILNDYFKNSSNFVVGAQASATEIANVTGELEKYDQIIVALHDQRLRPQSKLNYNSEVNLFISQLATDKTIFNVFANPYAIATFPGIENAKGIVVGYQNDASFQQASAKVLMGELKTSGKLPVTINTFFKYGDGINMN</sequence>
<evidence type="ECO:0000259" key="7">
    <source>
        <dbReference type="Pfam" id="PF00933"/>
    </source>
</evidence>
<evidence type="ECO:0000256" key="5">
    <source>
        <dbReference type="ARBA" id="ARBA00023295"/>
    </source>
</evidence>
<protein>
    <recommendedName>
        <fullName evidence="3">beta-N-acetylhexosaminidase</fullName>
        <ecNumber evidence="3">3.2.1.52</ecNumber>
    </recommendedName>
</protein>
<dbReference type="PROSITE" id="PS00775">
    <property type="entry name" value="GLYCOSYL_HYDROL_F3"/>
    <property type="match status" value="1"/>
</dbReference>
<dbReference type="GO" id="GO:0004563">
    <property type="term" value="F:beta-N-acetylhexosaminidase activity"/>
    <property type="evidence" value="ECO:0007669"/>
    <property type="project" value="UniProtKB-EC"/>
</dbReference>
<dbReference type="EC" id="3.2.1.52" evidence="3"/>
<dbReference type="Gene3D" id="3.40.50.1700">
    <property type="entry name" value="Glycoside hydrolase family 3 C-terminal domain"/>
    <property type="match status" value="1"/>
</dbReference>
<dbReference type="InterPro" id="IPR001764">
    <property type="entry name" value="Glyco_hydro_3_N"/>
</dbReference>
<evidence type="ECO:0000256" key="1">
    <source>
        <dbReference type="ARBA" id="ARBA00001231"/>
    </source>
</evidence>
<dbReference type="Proteomes" id="UP000199421">
    <property type="component" value="Unassembled WGS sequence"/>
</dbReference>
<dbReference type="AlphaFoldDB" id="A0A1H7TL14"/>
<evidence type="ECO:0000313" key="8">
    <source>
        <dbReference type="EMBL" id="SEL85383.1"/>
    </source>
</evidence>
<dbReference type="RefSeq" id="WP_093327104.1">
    <property type="nucleotide sequence ID" value="NZ_FOAF01000004.1"/>
</dbReference>
<dbReference type="OrthoDB" id="9805821at2"/>
<dbReference type="PRINTS" id="PR00133">
    <property type="entry name" value="GLHYDRLASE3"/>
</dbReference>
<dbReference type="InterPro" id="IPR017853">
    <property type="entry name" value="GH"/>
</dbReference>
<evidence type="ECO:0000256" key="3">
    <source>
        <dbReference type="ARBA" id="ARBA00012663"/>
    </source>
</evidence>
<accession>A0A1H7TL14</accession>
<feature type="chain" id="PRO_5011599495" description="beta-N-acetylhexosaminidase" evidence="6">
    <location>
        <begin position="22"/>
        <end position="572"/>
    </location>
</feature>
<comment type="similarity">
    <text evidence="2">Belongs to the glycosyl hydrolase 3 family.</text>
</comment>
<dbReference type="SUPFAM" id="SSF52279">
    <property type="entry name" value="Beta-D-glucan exohydrolase, C-terminal domain"/>
    <property type="match status" value="1"/>
</dbReference>
<gene>
    <name evidence="8" type="ORF">SAMN05661044_03575</name>
</gene>
<dbReference type="STRING" id="407022.SAMN05661044_03575"/>
<evidence type="ECO:0000313" key="9">
    <source>
        <dbReference type="Proteomes" id="UP000199421"/>
    </source>
</evidence>
<dbReference type="Gene3D" id="3.20.20.300">
    <property type="entry name" value="Glycoside hydrolase, family 3, N-terminal domain"/>
    <property type="match status" value="1"/>
</dbReference>
<dbReference type="Pfam" id="PF00933">
    <property type="entry name" value="Glyco_hydro_3"/>
    <property type="match status" value="1"/>
</dbReference>
<evidence type="ECO:0000256" key="6">
    <source>
        <dbReference type="SAM" id="SignalP"/>
    </source>
</evidence>
<feature type="domain" description="Glycoside hydrolase family 3 N-terminal" evidence="7">
    <location>
        <begin position="49"/>
        <end position="363"/>
    </location>
</feature>
<evidence type="ECO:0000256" key="4">
    <source>
        <dbReference type="ARBA" id="ARBA00022801"/>
    </source>
</evidence>
<dbReference type="EMBL" id="FOAF01000004">
    <property type="protein sequence ID" value="SEL85383.1"/>
    <property type="molecule type" value="Genomic_DNA"/>
</dbReference>